<dbReference type="AlphaFoldDB" id="A0A1R3JZX1"/>
<sequence>MMSRILLSEFHPLQGLLLSSFCLKLSINEGEQSKVIITKEWLEEGDEAGPVYFLIGSISRRQSPLSITAAGRGGGSAQLSFSASNSCQNFRRHVDSIVLRGRQAGKAIVSNDSSCEILSHNPRIVAQPTGEGGLLVMNGPRIRGGSVGVVGRSGEEGSRFEAELRELYGDLGLPDSMGMANQFPHLRESVTTIKGKTKQIDAENQGRSSTESSTPLNFGFEGGSFELSLSACAI</sequence>
<comment type="caution">
    <text evidence="2">The sequence shown here is derived from an EMBL/GenBank/DDBJ whole genome shotgun (WGS) entry which is preliminary data.</text>
</comment>
<evidence type="ECO:0000256" key="1">
    <source>
        <dbReference type="SAM" id="MobiDB-lite"/>
    </source>
</evidence>
<gene>
    <name evidence="2" type="ORF">COLO4_12789</name>
</gene>
<name>A0A1R3JZX1_9ROSI</name>
<feature type="region of interest" description="Disordered" evidence="1">
    <location>
        <begin position="197"/>
        <end position="217"/>
    </location>
</feature>
<evidence type="ECO:0000313" key="2">
    <source>
        <dbReference type="EMBL" id="OMP00278.1"/>
    </source>
</evidence>
<dbReference type="EMBL" id="AWUE01014960">
    <property type="protein sequence ID" value="OMP00278.1"/>
    <property type="molecule type" value="Genomic_DNA"/>
</dbReference>
<evidence type="ECO:0000313" key="3">
    <source>
        <dbReference type="Proteomes" id="UP000187203"/>
    </source>
</evidence>
<keyword evidence="3" id="KW-1185">Reference proteome</keyword>
<dbReference type="Proteomes" id="UP000187203">
    <property type="component" value="Unassembled WGS sequence"/>
</dbReference>
<feature type="compositionally biased region" description="Polar residues" evidence="1">
    <location>
        <begin position="205"/>
        <end position="216"/>
    </location>
</feature>
<accession>A0A1R3JZX1</accession>
<protein>
    <submittedName>
        <fullName evidence="2">Uncharacterized protein</fullName>
    </submittedName>
</protein>
<organism evidence="2 3">
    <name type="scientific">Corchorus olitorius</name>
    <dbReference type="NCBI Taxonomy" id="93759"/>
    <lineage>
        <taxon>Eukaryota</taxon>
        <taxon>Viridiplantae</taxon>
        <taxon>Streptophyta</taxon>
        <taxon>Embryophyta</taxon>
        <taxon>Tracheophyta</taxon>
        <taxon>Spermatophyta</taxon>
        <taxon>Magnoliopsida</taxon>
        <taxon>eudicotyledons</taxon>
        <taxon>Gunneridae</taxon>
        <taxon>Pentapetalae</taxon>
        <taxon>rosids</taxon>
        <taxon>malvids</taxon>
        <taxon>Malvales</taxon>
        <taxon>Malvaceae</taxon>
        <taxon>Grewioideae</taxon>
        <taxon>Apeibeae</taxon>
        <taxon>Corchorus</taxon>
    </lineage>
</organism>
<reference evidence="3" key="1">
    <citation type="submission" date="2013-09" db="EMBL/GenBank/DDBJ databases">
        <title>Corchorus olitorius genome sequencing.</title>
        <authorList>
            <person name="Alam M."/>
            <person name="Haque M.S."/>
            <person name="Islam M.S."/>
            <person name="Emdad E.M."/>
            <person name="Islam M.M."/>
            <person name="Ahmed B."/>
            <person name="Halim A."/>
            <person name="Hossen Q.M.M."/>
            <person name="Hossain M.Z."/>
            <person name="Ahmed R."/>
            <person name="Khan M.M."/>
            <person name="Islam R."/>
            <person name="Rashid M.M."/>
            <person name="Khan S.A."/>
            <person name="Rahman M.S."/>
            <person name="Alam M."/>
            <person name="Yahiya A.S."/>
            <person name="Khan M.S."/>
            <person name="Azam M.S."/>
            <person name="Haque T."/>
            <person name="Lashkar M.Z.H."/>
            <person name="Akhand A.I."/>
            <person name="Morshed G."/>
            <person name="Roy S."/>
            <person name="Uddin K.S."/>
            <person name="Rabeya T."/>
            <person name="Hossain A.S."/>
            <person name="Chowdhury A."/>
            <person name="Snigdha A.R."/>
            <person name="Mortoza M.S."/>
            <person name="Matin S.A."/>
            <person name="Hoque S.M.E."/>
            <person name="Islam M.K."/>
            <person name="Roy D.K."/>
            <person name="Haider R."/>
            <person name="Moosa M.M."/>
            <person name="Elias S.M."/>
            <person name="Hasan A.M."/>
            <person name="Jahan S."/>
            <person name="Shafiuddin M."/>
            <person name="Mahmood N."/>
            <person name="Shommy N.S."/>
        </authorList>
    </citation>
    <scope>NUCLEOTIDE SEQUENCE [LARGE SCALE GENOMIC DNA]</scope>
    <source>
        <strain evidence="3">cv. O-4</strain>
    </source>
</reference>
<proteinExistence type="predicted"/>